<name>A0A154W1E4_9PROT</name>
<dbReference type="CDD" id="cd16425">
    <property type="entry name" value="TrbF"/>
    <property type="match status" value="1"/>
</dbReference>
<evidence type="ECO:0000313" key="7">
    <source>
        <dbReference type="EMBL" id="KZD07374.1"/>
    </source>
</evidence>
<dbReference type="RefSeq" id="WP_067556961.1">
    <property type="nucleotide sequence ID" value="NZ_LPXN01000116.1"/>
</dbReference>
<dbReference type="InterPro" id="IPR032710">
    <property type="entry name" value="NTF2-like_dom_sf"/>
</dbReference>
<proteinExistence type="predicted"/>
<keyword evidence="8" id="KW-1185">Reference proteome</keyword>
<reference evidence="7 8" key="1">
    <citation type="submission" date="2015-12" db="EMBL/GenBank/DDBJ databases">
        <title>Genome sequence of Oceanibaculum pacificum MCCC 1A02656.</title>
        <authorList>
            <person name="Lu L."/>
            <person name="Lai Q."/>
            <person name="Shao Z."/>
            <person name="Qian P."/>
        </authorList>
    </citation>
    <scope>NUCLEOTIDE SEQUENCE [LARGE SCALE GENOMIC DNA]</scope>
    <source>
        <strain evidence="7 8">MCCC 1A02656</strain>
    </source>
</reference>
<evidence type="ECO:0000313" key="8">
    <source>
        <dbReference type="Proteomes" id="UP000076400"/>
    </source>
</evidence>
<dbReference type="SUPFAM" id="SSF54427">
    <property type="entry name" value="NTF2-like"/>
    <property type="match status" value="1"/>
</dbReference>
<dbReference type="Gene3D" id="3.10.450.230">
    <property type="entry name" value="VirB8 protein"/>
    <property type="match status" value="1"/>
</dbReference>
<evidence type="ECO:0000256" key="5">
    <source>
        <dbReference type="SAM" id="Phobius"/>
    </source>
</evidence>
<keyword evidence="4 5" id="KW-0472">Membrane</keyword>
<comment type="caution">
    <text evidence="7">The sequence shown here is derived from an EMBL/GenBank/DDBJ whole genome shotgun (WGS) entry which is preliminary data.</text>
</comment>
<keyword evidence="2 5" id="KW-0812">Transmembrane</keyword>
<gene>
    <name evidence="7" type="ORF">AUP43_02300</name>
</gene>
<evidence type="ECO:0000256" key="3">
    <source>
        <dbReference type="ARBA" id="ARBA00022989"/>
    </source>
</evidence>
<dbReference type="Proteomes" id="UP000076400">
    <property type="component" value="Unassembled WGS sequence"/>
</dbReference>
<dbReference type="InterPro" id="IPR007430">
    <property type="entry name" value="VirB8"/>
</dbReference>
<feature type="domain" description="Bacterial virulence protein VirB8" evidence="6">
    <location>
        <begin position="21"/>
        <end position="224"/>
    </location>
</feature>
<accession>A0A154W1E4</accession>
<evidence type="ECO:0000259" key="6">
    <source>
        <dbReference type="Pfam" id="PF04335"/>
    </source>
</evidence>
<keyword evidence="3 5" id="KW-1133">Transmembrane helix</keyword>
<evidence type="ECO:0000256" key="4">
    <source>
        <dbReference type="ARBA" id="ARBA00023136"/>
    </source>
</evidence>
<feature type="transmembrane region" description="Helical" evidence="5">
    <location>
        <begin position="42"/>
        <end position="60"/>
    </location>
</feature>
<dbReference type="EMBL" id="LPXN01000116">
    <property type="protein sequence ID" value="KZD07374.1"/>
    <property type="molecule type" value="Genomic_DNA"/>
</dbReference>
<evidence type="ECO:0000256" key="2">
    <source>
        <dbReference type="ARBA" id="ARBA00022692"/>
    </source>
</evidence>
<dbReference type="NCBIfam" id="NF010446">
    <property type="entry name" value="PRK13872.1"/>
    <property type="match status" value="1"/>
</dbReference>
<dbReference type="OrthoDB" id="597581at2"/>
<evidence type="ECO:0000256" key="1">
    <source>
        <dbReference type="ARBA" id="ARBA00004167"/>
    </source>
</evidence>
<organism evidence="7 8">
    <name type="scientific">Oceanibaculum pacificum</name>
    <dbReference type="NCBI Taxonomy" id="580166"/>
    <lineage>
        <taxon>Bacteria</taxon>
        <taxon>Pseudomonadati</taxon>
        <taxon>Pseudomonadota</taxon>
        <taxon>Alphaproteobacteria</taxon>
        <taxon>Rhodospirillales</taxon>
        <taxon>Oceanibaculaceae</taxon>
        <taxon>Oceanibaculum</taxon>
    </lineage>
</organism>
<dbReference type="Pfam" id="PF04335">
    <property type="entry name" value="VirB8"/>
    <property type="match status" value="1"/>
</dbReference>
<dbReference type="InterPro" id="IPR035658">
    <property type="entry name" value="TrbF"/>
</dbReference>
<sequence length="231" mass="26054">MFRRATNRYGDTPEPVTPYQKAAQLWDERLGSARVQARNWRLMAFFCLALAAGFAAALIWQSAQSRITPYVVEVDELGAAQAVAPAVQPYEPTDAQIAHHLARFVRNVRSLSIDPIVVRKRWLEAYDFATDRAAQTLNEFARINDPFKAVGERSVSVEVTSVVRASDDSFQVKWTERTWEGGSLAKTERWTGILSIVIRQPRDVATLRKNPLGIYVHGLDWSRELNPGETP</sequence>
<comment type="subcellular location">
    <subcellularLocation>
        <location evidence="1">Membrane</location>
        <topology evidence="1">Single-pass membrane protein</topology>
    </subcellularLocation>
</comment>
<dbReference type="AlphaFoldDB" id="A0A154W1E4"/>
<protein>
    <submittedName>
        <fullName evidence="7">Conjugal transfer protein TrbF</fullName>
    </submittedName>
</protein>
<dbReference type="GO" id="GO:0016020">
    <property type="term" value="C:membrane"/>
    <property type="evidence" value="ECO:0007669"/>
    <property type="project" value="UniProtKB-SubCell"/>
</dbReference>
<dbReference type="STRING" id="580166.AUP43_02300"/>